<evidence type="ECO:0000256" key="1">
    <source>
        <dbReference type="SAM" id="MobiDB-lite"/>
    </source>
</evidence>
<gene>
    <name evidence="3" type="ORF">TRAPUB_7391</name>
</gene>
<reference evidence="3 4" key="1">
    <citation type="submission" date="2016-10" db="EMBL/GenBank/DDBJ databases">
        <title>Genome sequence of the basidiomycete white-rot fungus Trametes pubescens.</title>
        <authorList>
            <person name="Makela M.R."/>
            <person name="Granchi Z."/>
            <person name="Peng M."/>
            <person name="De Vries R.P."/>
            <person name="Grigoriev I."/>
            <person name="Riley R."/>
            <person name="Hilden K."/>
        </authorList>
    </citation>
    <scope>NUCLEOTIDE SEQUENCE [LARGE SCALE GENOMIC DNA]</scope>
    <source>
        <strain evidence="3 4">FBCC735</strain>
    </source>
</reference>
<feature type="compositionally biased region" description="Low complexity" evidence="1">
    <location>
        <begin position="744"/>
        <end position="786"/>
    </location>
</feature>
<dbReference type="Proteomes" id="UP000184267">
    <property type="component" value="Unassembled WGS sequence"/>
</dbReference>
<organism evidence="3 4">
    <name type="scientific">Trametes pubescens</name>
    <name type="common">White-rot fungus</name>
    <dbReference type="NCBI Taxonomy" id="154538"/>
    <lineage>
        <taxon>Eukaryota</taxon>
        <taxon>Fungi</taxon>
        <taxon>Dikarya</taxon>
        <taxon>Basidiomycota</taxon>
        <taxon>Agaricomycotina</taxon>
        <taxon>Agaricomycetes</taxon>
        <taxon>Polyporales</taxon>
        <taxon>Polyporaceae</taxon>
        <taxon>Trametes</taxon>
    </lineage>
</organism>
<feature type="domain" description="DUF8190" evidence="2">
    <location>
        <begin position="189"/>
        <end position="298"/>
    </location>
</feature>
<sequence length="1488" mass="167226">MSRNSDDMSSPTRDSSDDEDVIRPERVEPTVEVLESRLENAVLGENAFADDSEQHASVGVTLEDGVPITMVAEDGVDQDEITRSIESPLNYDGGEMARKYDQLPTHNLYLSRLEKMHRQELQGQALALLSRKNRLVIDDEYLVNANDPNLRWTMPGIFMDHRLVIARDLGFDVLLPNPAVPAVDYDHSWQFTITMDKRFHQFGGDVRMFSCDMAGRMLRIGTTRSNEDVWLCLVPRESFDAPVPPHEVKLSKKSTVMKPALSLAMYASILYAMQKAHYQAINMKTPYPKISSEAEFKRTFDFRERNKFEFSVQEMKKFCEAYREGFHAWFARAPEEYSFPELVDSIPVVAMLNYGQNRAVGHPDTIDDVAPFWNAEIDYAPVWRMVIALATHYSAVQISKWHEVNPYTIQMDHEVLYDSPDPATRTQIEDIIEHPLLDDEAREICFYTPDGVRVPRRQPAACGPRCGIMQNLNAVHDLFCTPVGEIDSDLEVDGMLDVDDLGGDIIDDADFDLNAHNARRPPPPPHDVAYTCYPHFFSKNIGQWQAHGVMRPMLVHIRSLARTLSRRGSGGLALYPLMSQCYNTSAHSMRFSSRTHLAQKGVLTGAAAGPWATTPTTQNTASRLYHYADHSLPHETLARQLTMGGDHFLRLENNFLIDFTHLREEYRSGGAIYRHFIMPFQTICKRRDILDTVKGASVVLSGNCFPHVYVWAGYPLTCAVEMMWRVHLAPALSRNTAAWDGTRASSSAAPSTQATAGSSTQATATSSSSSSTQATAVAGSSQASASRELQVTTAPKSRKPDPIYVEGISVLERLLNYLFCGAAKVLPRQLMTKIWALRGILDNGYPVLWPGFSLGGGRKLTPMLDIKAWPLDRTTDRPLTSSRRSQELTYGRPHYLAYETILFLQMSIASLDIRRWSDTTSIGREVRLLADIAVGAFVDDVLELVSSHVRAEILPVLQDRSADGYMAARTRKEALKKWLSVEHPLDWGVDADTHILLTQVVSRDQVEAARSLPKSARGQLSVQDFVDILFHVGTTTGLRAVRPPLWNKGQCWPVLRAAVTEALVRTARALPAAEVNDFVKEAFVAIVEERRIRFFPDALPPNASRRLPSIEPSLRSWSKIGAEVRPRVAGHSAQLTQSQRLEFQMSQNSLQEMEQDLTTRWNVTNVVIGEYHKYIDRTSLPNGWKEADSLLLKDADDFVFECYRWAGYEFEHRRADWTCDLAFHLAFLLAKVAPTVAWPERSGEDIAPLLAELGIPSLKKAARGTVFVPVHLRRAAIDVIRKVPWTVRKGGKGTKDEIVYLKSAAYVFLLWMCPSSPLRQRVAKPPISLGDPWSKKHQPKSLTGVNLIRMGLAYPLKYGVLSVPKPNSNFRMQDEAELKEWHKEVLRLLRHTPEGPYALVQKIFGPVVTQSLVQQGQFPNHPTASRSATSRSVSNSSLSSSATSSSSRTSTKRTITDDDDDDEDNSSWLTDNPEAGEFCRPRQRRRKN</sequence>
<evidence type="ECO:0000313" key="3">
    <source>
        <dbReference type="EMBL" id="OJT02148.1"/>
    </source>
</evidence>
<keyword evidence="4" id="KW-1185">Reference proteome</keyword>
<comment type="caution">
    <text evidence="3">The sequence shown here is derived from an EMBL/GenBank/DDBJ whole genome shotgun (WGS) entry which is preliminary data.</text>
</comment>
<evidence type="ECO:0000259" key="2">
    <source>
        <dbReference type="Pfam" id="PF26608"/>
    </source>
</evidence>
<dbReference type="EMBL" id="MNAD01001698">
    <property type="protein sequence ID" value="OJT02148.1"/>
    <property type="molecule type" value="Genomic_DNA"/>
</dbReference>
<dbReference type="OMA" id="NILECTI"/>
<accession>A0A1M2V3J4</accession>
<feature type="region of interest" description="Disordered" evidence="1">
    <location>
        <begin position="1417"/>
        <end position="1488"/>
    </location>
</feature>
<feature type="region of interest" description="Disordered" evidence="1">
    <location>
        <begin position="743"/>
        <end position="798"/>
    </location>
</feature>
<protein>
    <recommendedName>
        <fullName evidence="2">DUF8190 domain-containing protein</fullName>
    </recommendedName>
</protein>
<dbReference type="OrthoDB" id="2729340at2759"/>
<dbReference type="Pfam" id="PF26608">
    <property type="entry name" value="DUF8190"/>
    <property type="match status" value="1"/>
</dbReference>
<feature type="region of interest" description="Disordered" evidence="1">
    <location>
        <begin position="1"/>
        <end position="26"/>
    </location>
</feature>
<proteinExistence type="predicted"/>
<dbReference type="InterPro" id="IPR058503">
    <property type="entry name" value="DUF8190"/>
</dbReference>
<evidence type="ECO:0000313" key="4">
    <source>
        <dbReference type="Proteomes" id="UP000184267"/>
    </source>
</evidence>
<name>A0A1M2V3J4_TRAPU</name>
<feature type="compositionally biased region" description="Low complexity" evidence="1">
    <location>
        <begin position="1423"/>
        <end position="1453"/>
    </location>
</feature>
<dbReference type="STRING" id="154538.A0A1M2V3J4"/>